<proteinExistence type="predicted"/>
<sequence length="295" mass="33285">MKKTIIALFSALVVALPSFINAKSGFTMWQLPAMEDNIGNSYVFLTDKGKVVVMDGGRYQEDFYLRGFLAALGNEVEAWFVSHPHDDHMGALTKILENPKGLKIKKLYHSRFSESLIDCEKPYNDYARRFYAAVDSVEKLGQLQVENLTEPGFTGKIDGMNFKVLGVTNEEFRTNPYNNSSMIVRVWDKDKSIVFLGDAGAECGDKVLESEFRPDLDCDYLQVSHHGQAGCSEKFYKTVKFKACLWPTGTWVWTNDFGAGPGTGTLKTAETRRWMDEIGIKEHHVSCIEGLFMLK</sequence>
<dbReference type="EMBL" id="SSTG01000002">
    <property type="protein sequence ID" value="THG55319.1"/>
    <property type="molecule type" value="Genomic_DNA"/>
</dbReference>
<evidence type="ECO:0000313" key="1">
    <source>
        <dbReference type="EMBL" id="THG55319.1"/>
    </source>
</evidence>
<gene>
    <name evidence="1" type="ORF">E5990_00495</name>
</gene>
<reference evidence="1" key="1">
    <citation type="submission" date="2019-04" db="EMBL/GenBank/DDBJ databases">
        <title>Microbes associate with the intestines of laboratory mice.</title>
        <authorList>
            <person name="Navarre W."/>
            <person name="Wong E."/>
            <person name="Huang K.C."/>
            <person name="Tropini C."/>
            <person name="Ng K."/>
            <person name="Yu B."/>
        </authorList>
    </citation>
    <scope>NUCLEOTIDE SEQUENCE</scope>
    <source>
        <strain evidence="1">NM86_A22</strain>
    </source>
</reference>
<dbReference type="Proteomes" id="UP000305401">
    <property type="component" value="Unassembled WGS sequence"/>
</dbReference>
<organism evidence="1 2">
    <name type="scientific">Muribaculum caecicola</name>
    <dbReference type="NCBI Taxonomy" id="3038144"/>
    <lineage>
        <taxon>Bacteria</taxon>
        <taxon>Pseudomonadati</taxon>
        <taxon>Bacteroidota</taxon>
        <taxon>Bacteroidia</taxon>
        <taxon>Bacteroidales</taxon>
        <taxon>Muribaculaceae</taxon>
        <taxon>Muribaculum</taxon>
    </lineage>
</organism>
<keyword evidence="2" id="KW-1185">Reference proteome</keyword>
<name>A0AC61S8K4_9BACT</name>
<accession>A0AC61S8K4</accession>
<evidence type="ECO:0000313" key="2">
    <source>
        <dbReference type="Proteomes" id="UP000305401"/>
    </source>
</evidence>
<protein>
    <submittedName>
        <fullName evidence="1">MBL fold metallo-hydrolase</fullName>
    </submittedName>
</protein>
<comment type="caution">
    <text evidence="1">The sequence shown here is derived from an EMBL/GenBank/DDBJ whole genome shotgun (WGS) entry which is preliminary data.</text>
</comment>